<keyword evidence="1" id="KW-0472">Membrane</keyword>
<gene>
    <name evidence="2" type="primary">rplN</name>
    <name evidence="2" type="ORF">BCTU_342</name>
</gene>
<evidence type="ECO:0000313" key="2">
    <source>
        <dbReference type="EMBL" id="AEH39907.1"/>
    </source>
</evidence>
<organism evidence="2 3">
    <name type="scientific">Buchnera aphidicola</name>
    <name type="common">Cinara tujafilina</name>
    <dbReference type="NCBI Taxonomy" id="261317"/>
    <lineage>
        <taxon>Bacteria</taxon>
        <taxon>Pseudomonadati</taxon>
        <taxon>Pseudomonadota</taxon>
        <taxon>Gammaproteobacteria</taxon>
        <taxon>Enterobacterales</taxon>
        <taxon>Erwiniaceae</taxon>
        <taxon>Buchnera</taxon>
    </lineage>
</organism>
<keyword evidence="2" id="KW-0689">Ribosomal protein</keyword>
<reference evidence="2 3" key="1">
    <citation type="journal article" date="2011" name="Appl. Environ. Microbiol.">
        <title>The genome of Buchnera aphidicola from the aphid Cinara tujafilina provides new clues about the evolutionary history of metabolic losses in bacterial endosymbionts.</title>
        <authorList>
            <person name="Lamelas A."/>
            <person name="Gosalbes M.J."/>
            <person name="Moya A."/>
            <person name="Latorre A."/>
        </authorList>
    </citation>
    <scope>NUCLEOTIDE SEQUENCE [LARGE SCALE GENOMIC DNA]</scope>
    <source>
        <strain evidence="3">Cinara tujafilina</strain>
    </source>
</reference>
<dbReference type="eggNOG" id="ENOG50338VC">
    <property type="taxonomic scope" value="Bacteria"/>
</dbReference>
<dbReference type="KEGG" id="baj:BCTU_342"/>
<dbReference type="STRING" id="261317.BCTU_342"/>
<dbReference type="GO" id="GO:0005840">
    <property type="term" value="C:ribosome"/>
    <property type="evidence" value="ECO:0007669"/>
    <property type="project" value="UniProtKB-KW"/>
</dbReference>
<keyword evidence="1" id="KW-0812">Transmembrane</keyword>
<protein>
    <submittedName>
        <fullName evidence="2">50S ribosomal protein L14</fullName>
    </submittedName>
</protein>
<keyword evidence="2" id="KW-0687">Ribonucleoprotein</keyword>
<dbReference type="EMBL" id="CP001817">
    <property type="protein sequence ID" value="AEH39907.1"/>
    <property type="molecule type" value="Genomic_DNA"/>
</dbReference>
<evidence type="ECO:0000256" key="1">
    <source>
        <dbReference type="SAM" id="Phobius"/>
    </source>
</evidence>
<proteinExistence type="predicted"/>
<sequence>MNVFWQTYYFYLNNYNTSGANEIIFINDSFLNSLVTGPKIRVPIGCPVVSFKITQAFLSKRIVEPSVRQIPFLVRTITAFITSPFFTLLRGIASLIATLIISPILAYRRFEPPKTLMHIANFAPELSAIYSIVCT</sequence>
<dbReference type="Proteomes" id="UP000006811">
    <property type="component" value="Chromosome"/>
</dbReference>
<dbReference type="HOGENOM" id="CLU_1881779_0_0_6"/>
<name>F7WZP0_9GAMM</name>
<evidence type="ECO:0000313" key="3">
    <source>
        <dbReference type="Proteomes" id="UP000006811"/>
    </source>
</evidence>
<keyword evidence="1" id="KW-1133">Transmembrane helix</keyword>
<feature type="transmembrane region" description="Helical" evidence="1">
    <location>
        <begin position="88"/>
        <end position="107"/>
    </location>
</feature>
<dbReference type="AlphaFoldDB" id="F7WZP0"/>
<accession>F7WZP0</accession>
<keyword evidence="3" id="KW-1185">Reference proteome</keyword>